<dbReference type="InterPro" id="IPR020556">
    <property type="entry name" value="Amidase_CS"/>
</dbReference>
<dbReference type="InterPro" id="IPR036928">
    <property type="entry name" value="AS_sf"/>
</dbReference>
<dbReference type="InterPro" id="IPR000120">
    <property type="entry name" value="Amidase"/>
</dbReference>
<dbReference type="EMBL" id="JAGSOV010000047">
    <property type="protein sequence ID" value="MCO1657908.1"/>
    <property type="molecule type" value="Genomic_DNA"/>
</dbReference>
<name>A0ABT1A4J2_9PSEU</name>
<gene>
    <name evidence="2" type="ORF">KDL28_22865</name>
</gene>
<accession>A0ABT1A4J2</accession>
<evidence type="ECO:0000313" key="3">
    <source>
        <dbReference type="Proteomes" id="UP001165283"/>
    </source>
</evidence>
<sequence>MTAEPQVAELLGRLASGAVPAAEAVAERLDALHRVHAGTGAVASFADERALTDAARLDRAFAAAGPVGPLHGLPVTVKDWIDVEGFPCAGLTGRTDRHPGVDATAVARLRAAGAVVVAKTRPWGRVRHPLDPARTVGGSSSGEAAAVAAGASPLGLGSDSGGSIRLPAAWAGACGLKPTTGRVPGTGHFPRIGALSDGRTQVGPLAADVATLELALSVISGPDGVDAGVPPVPLAGSAAVRPDGLRVAVAGGSAAWRPAPEVLAAVERAAATLEAAGARRVPWPLDWLPDAWEITRGYWARATGRPGLTGADVQRQLWDWDRFRTRALRAMAGVDVLVMPVALRTAPPHDEPDDLEAFVCTLPASLSGSPALALPVGADAAGLPLAVQLVGRPWEDHVVLAAGRIIERGATSPTGGTG</sequence>
<evidence type="ECO:0000259" key="1">
    <source>
        <dbReference type="Pfam" id="PF01425"/>
    </source>
</evidence>
<feature type="domain" description="Amidase" evidence="1">
    <location>
        <begin position="322"/>
        <end position="400"/>
    </location>
</feature>
<dbReference type="Pfam" id="PF01425">
    <property type="entry name" value="Amidase"/>
    <property type="match status" value="2"/>
</dbReference>
<feature type="domain" description="Amidase" evidence="1">
    <location>
        <begin position="23"/>
        <end position="297"/>
    </location>
</feature>
<organism evidence="2 3">
    <name type="scientific">Pseudonocardia humida</name>
    <dbReference type="NCBI Taxonomy" id="2800819"/>
    <lineage>
        <taxon>Bacteria</taxon>
        <taxon>Bacillati</taxon>
        <taxon>Actinomycetota</taxon>
        <taxon>Actinomycetes</taxon>
        <taxon>Pseudonocardiales</taxon>
        <taxon>Pseudonocardiaceae</taxon>
        <taxon>Pseudonocardia</taxon>
    </lineage>
</organism>
<protein>
    <recommendedName>
        <fullName evidence="1">Amidase domain-containing protein</fullName>
    </recommendedName>
</protein>
<dbReference type="Gene3D" id="3.90.1300.10">
    <property type="entry name" value="Amidase signature (AS) domain"/>
    <property type="match status" value="1"/>
</dbReference>
<dbReference type="SUPFAM" id="SSF75304">
    <property type="entry name" value="Amidase signature (AS) enzymes"/>
    <property type="match status" value="1"/>
</dbReference>
<reference evidence="2" key="1">
    <citation type="submission" date="2021-04" db="EMBL/GenBank/DDBJ databases">
        <title>Pseudonocardia sp. nov., isolated from sandy soil of mangrove forest.</title>
        <authorList>
            <person name="Zan Z."/>
            <person name="Huang R."/>
            <person name="Liu W."/>
        </authorList>
    </citation>
    <scope>NUCLEOTIDE SEQUENCE</scope>
    <source>
        <strain evidence="2">S2-4</strain>
    </source>
</reference>
<comment type="caution">
    <text evidence="2">The sequence shown here is derived from an EMBL/GenBank/DDBJ whole genome shotgun (WGS) entry which is preliminary data.</text>
</comment>
<dbReference type="PANTHER" id="PTHR11895">
    <property type="entry name" value="TRANSAMIDASE"/>
    <property type="match status" value="1"/>
</dbReference>
<keyword evidence="3" id="KW-1185">Reference proteome</keyword>
<evidence type="ECO:0000313" key="2">
    <source>
        <dbReference type="EMBL" id="MCO1657908.1"/>
    </source>
</evidence>
<dbReference type="PANTHER" id="PTHR11895:SF176">
    <property type="entry name" value="AMIDASE AMID-RELATED"/>
    <property type="match status" value="1"/>
</dbReference>
<dbReference type="Proteomes" id="UP001165283">
    <property type="component" value="Unassembled WGS sequence"/>
</dbReference>
<dbReference type="InterPro" id="IPR023631">
    <property type="entry name" value="Amidase_dom"/>
</dbReference>
<dbReference type="RefSeq" id="WP_252441556.1">
    <property type="nucleotide sequence ID" value="NZ_JAGSOV010000047.1"/>
</dbReference>
<proteinExistence type="predicted"/>
<dbReference type="PROSITE" id="PS00571">
    <property type="entry name" value="AMIDASES"/>
    <property type="match status" value="1"/>
</dbReference>